<evidence type="ECO:0000256" key="1">
    <source>
        <dbReference type="ARBA" id="ARBA00022729"/>
    </source>
</evidence>
<accession>A0A268HI54</accession>
<organism evidence="5 6">
    <name type="scientific">Terribacillus saccharophilus</name>
    <dbReference type="NCBI Taxonomy" id="361277"/>
    <lineage>
        <taxon>Bacteria</taxon>
        <taxon>Bacillati</taxon>
        <taxon>Bacillota</taxon>
        <taxon>Bacilli</taxon>
        <taxon>Bacillales</taxon>
        <taxon>Bacillaceae</taxon>
        <taxon>Terribacillus</taxon>
    </lineage>
</organism>
<feature type="domain" description="GW" evidence="4">
    <location>
        <begin position="661"/>
        <end position="738"/>
    </location>
</feature>
<evidence type="ECO:0000256" key="3">
    <source>
        <dbReference type="SAM" id="SignalP"/>
    </source>
</evidence>
<feature type="domain" description="GW" evidence="4">
    <location>
        <begin position="500"/>
        <end position="580"/>
    </location>
</feature>
<proteinExistence type="predicted"/>
<feature type="compositionally biased region" description="Basic and acidic residues" evidence="2">
    <location>
        <begin position="95"/>
        <end position="108"/>
    </location>
</feature>
<dbReference type="PROSITE" id="PS51780">
    <property type="entry name" value="GW"/>
    <property type="match status" value="3"/>
</dbReference>
<feature type="signal peptide" evidence="3">
    <location>
        <begin position="1"/>
        <end position="24"/>
    </location>
</feature>
<dbReference type="Proteomes" id="UP000216475">
    <property type="component" value="Unassembled WGS sequence"/>
</dbReference>
<evidence type="ECO:0000259" key="4">
    <source>
        <dbReference type="PROSITE" id="PS51780"/>
    </source>
</evidence>
<dbReference type="InterPro" id="IPR038200">
    <property type="entry name" value="GW_dom_sf"/>
</dbReference>
<sequence length="782" mass="86109">MKNFLIFIISVLIFSIVAPTSSSASTDTVNTIENQYTTAKKESTEDNSSTDEQISEQTSDQTSEQTSGSLGENAEADEQMSINAAEAESAQETAPSEKEEVPAEKVEQAEEQSPKLAASSVSIQEQTVDKFGHVKADAKIYQDIQKQNAYTVASKAGYTNAVYYIQKQASYAGAVYYHISTSSNANDKAIGWVKAADITTHDHGNVDNKTKTMYLNGNGSAYKKAWGGSKDLAISDLSGYKYQAIQVTQTDFVGNNTWYKATIDGSTIWIHSAYVTSSLPVETKSVQLIGHLKADVNIYPQLGSKDYKSANQGYTNQVYYISEQANFDGNTYYSIKVSESGDIIGWVKTGDMTVHDITDSVKASKSLTLKGSGEAYTKPWGGSKDRALILSNYAGSSFKVTATVKVGKNEWYQGIVDGKTVWIHNSYTSKYQTKSIERIGHVDAGKKVFRDLEQSSSTSSDGIADSVLDITKEANVNGTQYYLLTKDGKTIGWVKSADVSSHPYTKGNAVSIKMYTNGSGSSYSKPWGGDGELVYNLSSYKNQLFKVDRIDRVGKNDWYHGTLNGKEMWIHSAYLKTELKITFSDESLIGHLDADAKVYQDLRDSSNYKAADNAGLTNAVYYIKEKADIDGAVYYRIQTDDSKDSSVVGYVLANSMSTHTHEHQDNKARTLYIKGTGSAYAKPWGGSKDLVYGNLASYKNKKLTVDAADKIGKNTWYHGTLEGKSVWIHSSYVTSAEVKDTQRIGHLEQMPSSTKIWIIYPIPSKHQMDIQMLCIIFIAKLL</sequence>
<feature type="domain" description="GW" evidence="4">
    <location>
        <begin position="124"/>
        <end position="203"/>
    </location>
</feature>
<comment type="caution">
    <text evidence="5">The sequence shown here is derived from an EMBL/GenBank/DDBJ whole genome shotgun (WGS) entry which is preliminary data.</text>
</comment>
<dbReference type="Gene3D" id="2.30.30.170">
    <property type="match status" value="8"/>
</dbReference>
<feature type="chain" id="PRO_5012356967" description="GW domain-containing protein" evidence="3">
    <location>
        <begin position="25"/>
        <end position="782"/>
    </location>
</feature>
<feature type="compositionally biased region" description="Polar residues" evidence="2">
    <location>
        <begin position="46"/>
        <end position="70"/>
    </location>
</feature>
<dbReference type="AlphaFoldDB" id="A0A268HI54"/>
<evidence type="ECO:0000313" key="6">
    <source>
        <dbReference type="Proteomes" id="UP000216475"/>
    </source>
</evidence>
<dbReference type="EMBL" id="NPBH01000003">
    <property type="protein sequence ID" value="PAE09552.1"/>
    <property type="molecule type" value="Genomic_DNA"/>
</dbReference>
<dbReference type="Pfam" id="PF13457">
    <property type="entry name" value="GW"/>
    <property type="match status" value="7"/>
</dbReference>
<evidence type="ECO:0000256" key="2">
    <source>
        <dbReference type="SAM" id="MobiDB-lite"/>
    </source>
</evidence>
<dbReference type="SUPFAM" id="SSF82057">
    <property type="entry name" value="Prokaryotic SH3-related domain"/>
    <property type="match status" value="5"/>
</dbReference>
<dbReference type="RefSeq" id="WP_095268327.1">
    <property type="nucleotide sequence ID" value="NZ_NPBH01000003.1"/>
</dbReference>
<evidence type="ECO:0000313" key="5">
    <source>
        <dbReference type="EMBL" id="PAE09552.1"/>
    </source>
</evidence>
<gene>
    <name evidence="5" type="ORF">CHI12_00930</name>
</gene>
<feature type="region of interest" description="Disordered" evidence="2">
    <location>
        <begin position="37"/>
        <end position="121"/>
    </location>
</feature>
<dbReference type="InterPro" id="IPR025987">
    <property type="entry name" value="GW_dom"/>
</dbReference>
<reference evidence="5 6" key="1">
    <citation type="submission" date="2017-07" db="EMBL/GenBank/DDBJ databases">
        <title>Isolation and whole genome analysis of endospore-forming bacteria from heroin.</title>
        <authorList>
            <person name="Kalinowski J."/>
            <person name="Ahrens B."/>
            <person name="Al-Dilaimi A."/>
            <person name="Winkler A."/>
            <person name="Wibberg D."/>
            <person name="Schleenbecker U."/>
            <person name="Ruckert C."/>
            <person name="Wolfel R."/>
            <person name="Grass G."/>
        </authorList>
    </citation>
    <scope>NUCLEOTIDE SEQUENCE [LARGE SCALE GENOMIC DNA]</scope>
    <source>
        <strain evidence="5 6">7509</strain>
    </source>
</reference>
<name>A0A268HI54_9BACI</name>
<protein>
    <recommendedName>
        <fullName evidence="4">GW domain-containing protein</fullName>
    </recommendedName>
</protein>
<keyword evidence="1 3" id="KW-0732">Signal</keyword>